<dbReference type="Pfam" id="PF07940">
    <property type="entry name" value="Hepar_II_III_C"/>
    <property type="match status" value="1"/>
</dbReference>
<comment type="caution">
    <text evidence="3">The sequence shown here is derived from an EMBL/GenBank/DDBJ whole genome shotgun (WGS) entry which is preliminary data.</text>
</comment>
<dbReference type="EMBL" id="JACCBU010000001">
    <property type="protein sequence ID" value="NYE69814.1"/>
    <property type="molecule type" value="Genomic_DNA"/>
</dbReference>
<evidence type="ECO:0000259" key="2">
    <source>
        <dbReference type="Pfam" id="PF07940"/>
    </source>
</evidence>
<dbReference type="PROSITE" id="PS51318">
    <property type="entry name" value="TAT"/>
    <property type="match status" value="1"/>
</dbReference>
<dbReference type="GO" id="GO:0030313">
    <property type="term" value="C:cell envelope"/>
    <property type="evidence" value="ECO:0007669"/>
    <property type="project" value="UniProtKB-SubCell"/>
</dbReference>
<feature type="domain" description="Heparinase II/III-like C-terminal" evidence="2">
    <location>
        <begin position="605"/>
        <end position="739"/>
    </location>
</feature>
<dbReference type="Gene3D" id="2.70.98.70">
    <property type="match status" value="1"/>
</dbReference>
<evidence type="ECO:0000313" key="3">
    <source>
        <dbReference type="EMBL" id="NYE69814.1"/>
    </source>
</evidence>
<dbReference type="InterPro" id="IPR008929">
    <property type="entry name" value="Chondroitin_lyas"/>
</dbReference>
<gene>
    <name evidence="3" type="ORF">BKA15_001143</name>
</gene>
<dbReference type="Gene3D" id="1.50.10.100">
    <property type="entry name" value="Chondroitin AC/alginate lyase"/>
    <property type="match status" value="1"/>
</dbReference>
<dbReference type="GO" id="GO:0016829">
    <property type="term" value="F:lyase activity"/>
    <property type="evidence" value="ECO:0007669"/>
    <property type="project" value="InterPro"/>
</dbReference>
<proteinExistence type="predicted"/>
<sequence length="1068" mass="116024">MADHSSHTPFGAPAGVPPRTRRQFLQAAGLAGLVGAGAAAGGVGALPAAAEPVLADAPVKTRATYYTPEKIAAARANIAAYPWARDLAAAVKPLADKLVALTDDQLWGTVSTQGVPRSYAVNQDLGSPITGTDVYEYGAYPYRADPIARPWKLVDPSSDYVFPTNDFASYYASGLDDHGNFNRELADPQFLVNELYPDRGPDWGVDDGFGWIDDNGDKWTFIAYYNHWFCWYSALAGTGYSMLGQGLAALRDSFLYTGDQKYAHAGLILLDRVADAYPSMDTAPYKRADGYFHSDGLRGTGKVIGGIWETGLARNMVAAYDAFYPAIADADQAGVIEFLSAKSQQYGLNPKATTADIRLNLENGILRQIYPAVKTTKIFGNFGMHQSTLSLAAVVLDEPAAAKEWLDFVFAAGGILTNPYRCTGGNVGPQLINVLDRDGWLNEGAPGYNRLGIGHIKTIADILDGYDTYPAADIYANPKYEAMVTTRGTLTMINNYTPAYGDSGTTGQPGALGGTSEYLWAFAKYGRKVDAQLAYRYNGNSADNLYTDVFATDVDGLQQRIRDIIAEHGELDLPSDHQTGHGFAALRTGSGDDQRGAWLYHGISFGHGHRNTLAIDLYGFGLDLASPLGYPSYADGKALRREWESTTVAGNTVVVDAKPQATQLVGRPIDFGDTGGESGVRYVDVEAPKPYPQTSRYRRSVIMVDVDEADSYLVDVFRVRGGKDHLFSFHAVAPAVTTTGLELVAQERGNYAGPDVPAPNPLGNPRPDANGFDYLVNVERDTDVAGAFSVDWKVPDTWNVHEQDPDSHLRLTMLTKVDEVAFADGIPPQNKPGNPESLRYLLARRRSTEALTTQFVSVLEPYLGQRKISKIEPVRIVARGPLDPDDAAAVKITLADGRVDYVVHNVRPEIALVMDGRVEVQGRLAVIRFEGDKVVRASGSDVVAAKVNGRGARTLEITAGPITGAVADFTRDLVNENVLTITLDRPWEDYDIKPEDLVGRYVYAEDDGERNAVYAITAAEAKDSTLKITTDTTFVRGYVKDTDPDAGFRYDVAVGRKARIPQLRTWSD</sequence>
<reference evidence="3 4" key="1">
    <citation type="submission" date="2020-07" db="EMBL/GenBank/DDBJ databases">
        <title>Sequencing the genomes of 1000 actinobacteria strains.</title>
        <authorList>
            <person name="Klenk H.-P."/>
        </authorList>
    </citation>
    <scope>NUCLEOTIDE SEQUENCE [LARGE SCALE GENOMIC DNA]</scope>
    <source>
        <strain evidence="3 4">DSM 22083</strain>
    </source>
</reference>
<comment type="subcellular location">
    <subcellularLocation>
        <location evidence="1">Cell envelope</location>
    </subcellularLocation>
</comment>
<accession>A0A7Y9I4S9</accession>
<name>A0A7Y9I4S9_9ACTN</name>
<keyword evidence="4" id="KW-1185">Reference proteome</keyword>
<dbReference type="RefSeq" id="WP_179748821.1">
    <property type="nucleotide sequence ID" value="NZ_JACCBU010000001.1"/>
</dbReference>
<evidence type="ECO:0000313" key="4">
    <source>
        <dbReference type="Proteomes" id="UP000569914"/>
    </source>
</evidence>
<dbReference type="InterPro" id="IPR006311">
    <property type="entry name" value="TAT_signal"/>
</dbReference>
<organism evidence="3 4">
    <name type="scientific">Microlunatus parietis</name>
    <dbReference type="NCBI Taxonomy" id="682979"/>
    <lineage>
        <taxon>Bacteria</taxon>
        <taxon>Bacillati</taxon>
        <taxon>Actinomycetota</taxon>
        <taxon>Actinomycetes</taxon>
        <taxon>Propionibacteriales</taxon>
        <taxon>Propionibacteriaceae</taxon>
        <taxon>Microlunatus</taxon>
    </lineage>
</organism>
<dbReference type="InterPro" id="IPR012480">
    <property type="entry name" value="Hepar_II_III_C"/>
</dbReference>
<dbReference type="Proteomes" id="UP000569914">
    <property type="component" value="Unassembled WGS sequence"/>
</dbReference>
<dbReference type="AlphaFoldDB" id="A0A7Y9I4S9"/>
<protein>
    <recommendedName>
        <fullName evidence="2">Heparinase II/III-like C-terminal domain-containing protein</fullName>
    </recommendedName>
</protein>
<dbReference type="SUPFAM" id="SSF48230">
    <property type="entry name" value="Chondroitin AC/alginate lyase"/>
    <property type="match status" value="1"/>
</dbReference>
<evidence type="ECO:0000256" key="1">
    <source>
        <dbReference type="ARBA" id="ARBA00004196"/>
    </source>
</evidence>